<dbReference type="GO" id="GO:0035226">
    <property type="term" value="F:glutamate-cysteine ligase catalytic subunit binding"/>
    <property type="evidence" value="ECO:0007669"/>
    <property type="project" value="InterPro"/>
</dbReference>
<comment type="pathway">
    <text evidence="1">Sulfur metabolism; glutathione biosynthesis; glutathione from L-cysteine and L-glutamate: step 1/2.</text>
</comment>
<evidence type="ECO:0000256" key="1">
    <source>
        <dbReference type="ARBA" id="ARBA00005006"/>
    </source>
</evidence>
<feature type="domain" description="NADP-dependent oxidoreductase" evidence="9">
    <location>
        <begin position="53"/>
        <end position="229"/>
    </location>
</feature>
<comment type="similarity">
    <text evidence="2">Belongs to the aldo/keto reductase family. Glutamate--cysteine ligase light chain subfamily.</text>
</comment>
<dbReference type="SUPFAM" id="SSF51430">
    <property type="entry name" value="NAD(P)-linked oxidoreductase"/>
    <property type="match status" value="1"/>
</dbReference>
<proteinExistence type="inferred from homology"/>
<evidence type="ECO:0000256" key="8">
    <source>
        <dbReference type="ARBA" id="ARBA00032926"/>
    </source>
</evidence>
<dbReference type="PANTHER" id="PTHR13295">
    <property type="entry name" value="GLUTAMATE CYSTEINE LIGASE REGULATORY SUBUNIT"/>
    <property type="match status" value="1"/>
</dbReference>
<accession>A0A813PIV9</accession>
<dbReference type="EMBL" id="CAJNOC010000387">
    <property type="protein sequence ID" value="CAF0754089.1"/>
    <property type="molecule type" value="Genomic_DNA"/>
</dbReference>
<dbReference type="UniPathway" id="UPA00142">
    <property type="reaction ID" value="UER00209"/>
</dbReference>
<dbReference type="PANTHER" id="PTHR13295:SF4">
    <property type="entry name" value="GLUTAMATE--CYSTEINE LIGASE REGULATORY SUBUNIT"/>
    <property type="match status" value="1"/>
</dbReference>
<organism evidence="10 11">
    <name type="scientific">Brachionus calyciflorus</name>
    <dbReference type="NCBI Taxonomy" id="104777"/>
    <lineage>
        <taxon>Eukaryota</taxon>
        <taxon>Metazoa</taxon>
        <taxon>Spiralia</taxon>
        <taxon>Gnathifera</taxon>
        <taxon>Rotifera</taxon>
        <taxon>Eurotatoria</taxon>
        <taxon>Monogononta</taxon>
        <taxon>Pseudotrocha</taxon>
        <taxon>Ploima</taxon>
        <taxon>Brachionidae</taxon>
        <taxon>Brachionus</taxon>
    </lineage>
</organism>
<dbReference type="AlphaFoldDB" id="A0A813PIV9"/>
<evidence type="ECO:0000313" key="11">
    <source>
        <dbReference type="Proteomes" id="UP000663879"/>
    </source>
</evidence>
<dbReference type="GO" id="GO:0006750">
    <property type="term" value="P:glutathione biosynthetic process"/>
    <property type="evidence" value="ECO:0007669"/>
    <property type="project" value="UniProtKB-UniPathway"/>
</dbReference>
<dbReference type="InterPro" id="IPR023210">
    <property type="entry name" value="NADP_OxRdtase_dom"/>
</dbReference>
<name>A0A813PIV9_9BILA</name>
<evidence type="ECO:0000256" key="6">
    <source>
        <dbReference type="ARBA" id="ARBA00031154"/>
    </source>
</evidence>
<evidence type="ECO:0000256" key="2">
    <source>
        <dbReference type="ARBA" id="ARBA00008612"/>
    </source>
</evidence>
<dbReference type="Gene3D" id="3.20.20.100">
    <property type="entry name" value="NADP-dependent oxidoreductase domain"/>
    <property type="match status" value="1"/>
</dbReference>
<dbReference type="InterPro" id="IPR036812">
    <property type="entry name" value="NAD(P)_OxRdtase_dom_sf"/>
</dbReference>
<evidence type="ECO:0000256" key="3">
    <source>
        <dbReference type="ARBA" id="ARBA00011532"/>
    </source>
</evidence>
<evidence type="ECO:0000259" key="9">
    <source>
        <dbReference type="Pfam" id="PF00248"/>
    </source>
</evidence>
<dbReference type="InterPro" id="IPR032963">
    <property type="entry name" value="Gclm"/>
</dbReference>
<dbReference type="GO" id="GO:0030234">
    <property type="term" value="F:enzyme regulator activity"/>
    <property type="evidence" value="ECO:0007669"/>
    <property type="project" value="TreeGrafter"/>
</dbReference>
<dbReference type="Proteomes" id="UP000663879">
    <property type="component" value="Unassembled WGS sequence"/>
</dbReference>
<evidence type="ECO:0000256" key="4">
    <source>
        <dbReference type="ARBA" id="ARBA00022684"/>
    </source>
</evidence>
<evidence type="ECO:0000256" key="7">
    <source>
        <dbReference type="ARBA" id="ARBA00031732"/>
    </source>
</evidence>
<comment type="subunit">
    <text evidence="3">Heterodimer of a catalytic heavy chain and a regulatory light chain.</text>
</comment>
<evidence type="ECO:0000256" key="5">
    <source>
        <dbReference type="ARBA" id="ARBA00030406"/>
    </source>
</evidence>
<protein>
    <recommendedName>
        <fullName evidence="7">GCS light chain</fullName>
    </recommendedName>
    <alternativeName>
        <fullName evidence="5">Gamma-ECS regulatory subunit</fullName>
    </alternativeName>
    <alternativeName>
        <fullName evidence="8">Gamma-glutamylcysteine synthetase regulatory subunit</fullName>
    </alternativeName>
    <alternativeName>
        <fullName evidence="6">Glutamate--cysteine ligase modifier subunit</fullName>
    </alternativeName>
</protein>
<keyword evidence="11" id="KW-1185">Reference proteome</keyword>
<dbReference type="GO" id="GO:0017109">
    <property type="term" value="C:glutamate-cysteine ligase complex"/>
    <property type="evidence" value="ECO:0007669"/>
    <property type="project" value="TreeGrafter"/>
</dbReference>
<evidence type="ECO:0000313" key="10">
    <source>
        <dbReference type="EMBL" id="CAF0754089.1"/>
    </source>
</evidence>
<dbReference type="Pfam" id="PF00248">
    <property type="entry name" value="Aldo_ket_red"/>
    <property type="match status" value="1"/>
</dbReference>
<comment type="caution">
    <text evidence="10">The sequence shown here is derived from an EMBL/GenBank/DDBJ whole genome shotgun (WGS) entry which is preliminary data.</text>
</comment>
<keyword evidence="4" id="KW-0317">Glutathione biosynthesis</keyword>
<dbReference type="OrthoDB" id="5596051at2759"/>
<reference evidence="10" key="1">
    <citation type="submission" date="2021-02" db="EMBL/GenBank/DDBJ databases">
        <authorList>
            <person name="Nowell W R."/>
        </authorList>
    </citation>
    <scope>NUCLEOTIDE SEQUENCE</scope>
    <source>
        <strain evidence="10">Ploen Becks lab</strain>
    </source>
</reference>
<sequence>MTSRTDATSVDNHPIENDLKKIDPILPKATSLLINSGNVVSGDRLKKRTNINPQDELIEVINTTFSNWLNTINKESYQENKVIECRNPETYEKLQESELDDISISVKLFLNSLDPEVVNQSIKQILNEMGADHIDTLIISYPDKVFTHEELPNDLVIPVWSVIQDYIDAKKISTAGLADFNATYLEQFYNLLQDKNRKPSINQVNLTSCCKMPEDLVEFSKINNIQLTTHLDPRELLNSESLQSNLRKNVHEYDSHGWIPLWQARYTLILKGRGIVKSKGYVVYAQRELRYTE</sequence>
<gene>
    <name evidence="10" type="ORF">OXX778_LOCUS4077</name>
</gene>